<dbReference type="PANTHER" id="PTHR11748:SF103">
    <property type="entry name" value="GLYCOLATE OXIDASE SUBUNIT GLCE"/>
    <property type="match status" value="1"/>
</dbReference>
<feature type="domain" description="FAD-binding PCMH-type" evidence="4">
    <location>
        <begin position="32"/>
        <end position="213"/>
    </location>
</feature>
<proteinExistence type="predicted"/>
<dbReference type="InterPro" id="IPR016164">
    <property type="entry name" value="FAD-linked_Oxase-like_C"/>
</dbReference>
<dbReference type="InterPro" id="IPR016166">
    <property type="entry name" value="FAD-bd_PCMH"/>
</dbReference>
<dbReference type="Pfam" id="PF01565">
    <property type="entry name" value="FAD_binding_4"/>
    <property type="match status" value="1"/>
</dbReference>
<dbReference type="SUPFAM" id="SSF56176">
    <property type="entry name" value="FAD-binding/transporter-associated domain-like"/>
    <property type="match status" value="1"/>
</dbReference>
<dbReference type="GO" id="GO:0071949">
    <property type="term" value="F:FAD binding"/>
    <property type="evidence" value="ECO:0007669"/>
    <property type="project" value="InterPro"/>
</dbReference>
<keyword evidence="2" id="KW-0274">FAD</keyword>
<organism evidence="5 6">
    <name type="scientific">Sulfoacidibacillus thermotolerans</name>
    <name type="common">Acidibacillus sulfuroxidans</name>
    <dbReference type="NCBI Taxonomy" id="1765684"/>
    <lineage>
        <taxon>Bacteria</taxon>
        <taxon>Bacillati</taxon>
        <taxon>Bacillota</taxon>
        <taxon>Bacilli</taxon>
        <taxon>Bacillales</taxon>
        <taxon>Alicyclobacillaceae</taxon>
        <taxon>Sulfoacidibacillus</taxon>
    </lineage>
</organism>
<dbReference type="AlphaFoldDB" id="A0A2U3D942"/>
<dbReference type="SUPFAM" id="SSF55103">
    <property type="entry name" value="FAD-linked oxidases, C-terminal domain"/>
    <property type="match status" value="1"/>
</dbReference>
<dbReference type="PROSITE" id="PS51387">
    <property type="entry name" value="FAD_PCMH"/>
    <property type="match status" value="1"/>
</dbReference>
<evidence type="ECO:0000313" key="5">
    <source>
        <dbReference type="EMBL" id="PWI57800.1"/>
    </source>
</evidence>
<dbReference type="GO" id="GO:0016491">
    <property type="term" value="F:oxidoreductase activity"/>
    <property type="evidence" value="ECO:0007669"/>
    <property type="project" value="UniProtKB-KW"/>
</dbReference>
<comment type="caution">
    <text evidence="5">The sequence shown here is derived from an EMBL/GenBank/DDBJ whole genome shotgun (WGS) entry which is preliminary data.</text>
</comment>
<evidence type="ECO:0000256" key="1">
    <source>
        <dbReference type="ARBA" id="ARBA00022630"/>
    </source>
</evidence>
<dbReference type="RefSeq" id="WP_109430333.1">
    <property type="nucleotide sequence ID" value="NZ_MPDK01000008.1"/>
</dbReference>
<dbReference type="OrthoDB" id="9767256at2"/>
<protein>
    <recommendedName>
        <fullName evidence="4">FAD-binding PCMH-type domain-containing protein</fullName>
    </recommendedName>
</protein>
<dbReference type="Proteomes" id="UP000245380">
    <property type="component" value="Unassembled WGS sequence"/>
</dbReference>
<dbReference type="PANTHER" id="PTHR11748">
    <property type="entry name" value="D-LACTATE DEHYDROGENASE"/>
    <property type="match status" value="1"/>
</dbReference>
<accession>A0A2U3D942</accession>
<dbReference type="Gene3D" id="3.30.465.10">
    <property type="match status" value="1"/>
</dbReference>
<gene>
    <name evidence="5" type="ORF">BM613_06295</name>
</gene>
<name>A0A2U3D942_SULT2</name>
<sequence>MLAQDAVVQIRDEIKRLLHIEAQIDEQLAHTLTGQSSPVVCVSPVVETQVAALLHLAFDRQWTVMPLGSKTQFQMGQAGEKIDIVLSLSHLNQVIEYSPADLTIRVQAGVTLEQLQQIVNAKRQMLPLDPACDPKATIGGLVATNASGPLRALYGSLRDFTIGLTVVYPDGQVIRTGGNVVKNVAGYDMTKLFIGSLGTLAVITQVVFKLKPLPPRSDLSLLSGTFLAMKELLNTLRESEAVFSRCEWISGGSFTEGAQWLLALGCDEPMAASDVQAEFLESLAKSYGLTFMRLVNAAADEFWHQYRQQLGEISTAIRISSPPEQMPKLADELKVRFAQEGLVALSMTVPAGVGHLYLELRTSTQIAQIIQQCRDLVHAVGGTAVLLKTTVHDAEIDTFGPVAVEVQRLCNQVKEIVDTRRILSPGRFIGGI</sequence>
<dbReference type="InterPro" id="IPR016169">
    <property type="entry name" value="FAD-bd_PCMH_sub2"/>
</dbReference>
<evidence type="ECO:0000313" key="6">
    <source>
        <dbReference type="Proteomes" id="UP000245380"/>
    </source>
</evidence>
<evidence type="ECO:0000259" key="4">
    <source>
        <dbReference type="PROSITE" id="PS51387"/>
    </source>
</evidence>
<evidence type="ECO:0000256" key="2">
    <source>
        <dbReference type="ARBA" id="ARBA00022827"/>
    </source>
</evidence>
<keyword evidence="6" id="KW-1185">Reference proteome</keyword>
<dbReference type="InterPro" id="IPR006094">
    <property type="entry name" value="Oxid_FAD_bind_N"/>
</dbReference>
<keyword evidence="1" id="KW-0285">Flavoprotein</keyword>
<dbReference type="InterPro" id="IPR036318">
    <property type="entry name" value="FAD-bd_PCMH-like_sf"/>
</dbReference>
<keyword evidence="3" id="KW-0560">Oxidoreductase</keyword>
<evidence type="ECO:0000256" key="3">
    <source>
        <dbReference type="ARBA" id="ARBA00023002"/>
    </source>
</evidence>
<reference evidence="5 6" key="1">
    <citation type="submission" date="2016-11" db="EMBL/GenBank/DDBJ databases">
        <title>Comparative genomics of Acidibacillus ferroxidans species.</title>
        <authorList>
            <person name="Oliveira G."/>
            <person name="Nunes G."/>
            <person name="Oliveira R."/>
            <person name="Araujo F."/>
            <person name="Salim A."/>
            <person name="Scholte L."/>
            <person name="Morais D."/>
            <person name="Nancucheo I."/>
            <person name="Johnson D.B."/>
            <person name="Grail B."/>
            <person name="Bittencourt J."/>
            <person name="Valadares R."/>
        </authorList>
    </citation>
    <scope>NUCLEOTIDE SEQUENCE [LARGE SCALE GENOMIC DNA]</scope>
    <source>
        <strain evidence="5 6">Y002</strain>
    </source>
</reference>
<dbReference type="EMBL" id="MPDK01000008">
    <property type="protein sequence ID" value="PWI57800.1"/>
    <property type="molecule type" value="Genomic_DNA"/>
</dbReference>